<name>A0ACC2NIF3_9HYME</name>
<sequence>MPRQASVTTEDILEVLQHLPIFEETSRCSSNRDRVIKKFGYPVWNEACERLNHRITKANLYVNVSENRRKDADRRNGILDKLKFMKFGLNTNRIENFDNNNSERSQVMFTCEGLVSKTRLGHCVTKSIQIFVKGFHCKDVIIPVTQALTEDKDEQFVTTFCSAFMQDALTVPSVIVVEYDSLLSALMFSINYLSIHDYILDYFLFVNVETEVETEVKTEIETEVETIKEFPWTLVRVDITKLLCHMKNYFRADTPVAVEKFYFKMIIILSQERDFESFKTTAKLLMLLASSPHVNKMTDISRKKLKDMIDSSDPLRFALIDNLPEFEKSEATPILSDAPDEVIKFFEALNNSPPQDLDNTNKIPNSYYSLKWFHDFLKPMLHQFPLWANIHIYGYTRELDCLDFIQKIQSAFLHFF</sequence>
<organism evidence="1 2">
    <name type="scientific">Eretmocerus hayati</name>
    <dbReference type="NCBI Taxonomy" id="131215"/>
    <lineage>
        <taxon>Eukaryota</taxon>
        <taxon>Metazoa</taxon>
        <taxon>Ecdysozoa</taxon>
        <taxon>Arthropoda</taxon>
        <taxon>Hexapoda</taxon>
        <taxon>Insecta</taxon>
        <taxon>Pterygota</taxon>
        <taxon>Neoptera</taxon>
        <taxon>Endopterygota</taxon>
        <taxon>Hymenoptera</taxon>
        <taxon>Apocrita</taxon>
        <taxon>Proctotrupomorpha</taxon>
        <taxon>Chalcidoidea</taxon>
        <taxon>Aphelinidae</taxon>
        <taxon>Aphelininae</taxon>
        <taxon>Eretmocerus</taxon>
    </lineage>
</organism>
<evidence type="ECO:0000313" key="2">
    <source>
        <dbReference type="Proteomes" id="UP001239111"/>
    </source>
</evidence>
<comment type="caution">
    <text evidence="1">The sequence shown here is derived from an EMBL/GenBank/DDBJ whole genome shotgun (WGS) entry which is preliminary data.</text>
</comment>
<accession>A0ACC2NIF3</accession>
<keyword evidence="2" id="KW-1185">Reference proteome</keyword>
<dbReference type="EMBL" id="CM056743">
    <property type="protein sequence ID" value="KAJ8670958.1"/>
    <property type="molecule type" value="Genomic_DNA"/>
</dbReference>
<proteinExistence type="predicted"/>
<evidence type="ECO:0000313" key="1">
    <source>
        <dbReference type="EMBL" id="KAJ8670958.1"/>
    </source>
</evidence>
<protein>
    <submittedName>
        <fullName evidence="1">Uncharacterized protein</fullName>
    </submittedName>
</protein>
<dbReference type="Proteomes" id="UP001239111">
    <property type="component" value="Chromosome 3"/>
</dbReference>
<reference evidence="1" key="1">
    <citation type="submission" date="2023-04" db="EMBL/GenBank/DDBJ databases">
        <title>A chromosome-level genome assembly of the parasitoid wasp Eretmocerus hayati.</title>
        <authorList>
            <person name="Zhong Y."/>
            <person name="Liu S."/>
            <person name="Liu Y."/>
        </authorList>
    </citation>
    <scope>NUCLEOTIDE SEQUENCE</scope>
    <source>
        <strain evidence="1">ZJU_SS_LIU_2023</strain>
    </source>
</reference>
<gene>
    <name evidence="1" type="ORF">QAD02_002217</name>
</gene>